<dbReference type="GO" id="GO:0030638">
    <property type="term" value="P:polyketide metabolic process"/>
    <property type="evidence" value="ECO:0007669"/>
    <property type="project" value="InterPro"/>
</dbReference>
<dbReference type="InterPro" id="IPR016035">
    <property type="entry name" value="Acyl_Trfase/lysoPLipase"/>
</dbReference>
<keyword evidence="1" id="KW-0443">Lipid metabolism</keyword>
<evidence type="ECO:0000313" key="4">
    <source>
        <dbReference type="Proteomes" id="UP000289691"/>
    </source>
</evidence>
<accession>A0A498KT17</accession>
<dbReference type="EMBL" id="RDFA01000007">
    <property type="protein sequence ID" value="RXK47019.1"/>
    <property type="molecule type" value="Genomic_DNA"/>
</dbReference>
<dbReference type="Gene3D" id="3.10.450.50">
    <property type="match status" value="2"/>
</dbReference>
<dbReference type="Pfam" id="PF01734">
    <property type="entry name" value="Patatin"/>
    <property type="match status" value="1"/>
</dbReference>
<dbReference type="InterPro" id="IPR009959">
    <property type="entry name" value="Cyclase_SnoaL-like"/>
</dbReference>
<dbReference type="OrthoDB" id="371677at2157"/>
<feature type="domain" description="PNPLA" evidence="2">
    <location>
        <begin position="13"/>
        <end position="222"/>
    </location>
</feature>
<reference evidence="3 4" key="1">
    <citation type="submission" date="2019-01" db="EMBL/GenBank/DDBJ databases">
        <title>Halorientalis sp. F13-25 a new haloarchaeum isolated from hypersaline water.</title>
        <authorList>
            <person name="Ana D.-V."/>
            <person name="Cristina S.-P."/>
            <person name="Antonio V."/>
        </authorList>
    </citation>
    <scope>NUCLEOTIDE SEQUENCE [LARGE SCALE GENOMIC DNA]</scope>
    <source>
        <strain evidence="3 4">F13-25</strain>
    </source>
</reference>
<dbReference type="Gene3D" id="3.40.1090.10">
    <property type="entry name" value="Cytosolic phospholipase A2 catalytic domain"/>
    <property type="match status" value="2"/>
</dbReference>
<sequence length="653" mass="72699">MSPTETPPRRVAIACQGGGSHTAFTAGVLDRLLSEDEVEYDIVGFSGTSGGAICAFAAWFGLASEGRDKGRAKSRRLLAQIWDDLEADGVFDTMVNAISVSTVRAQGFGIPLPAVSPYATPGSDWGRTVLRETLEDAIGPDELASVVNRSEPVPPRLDIGAVDVQRGSFRSFTERDVSYDAVLASAAVPNLFQAAPVTQPDGTTRYYWDGLFSQNPPLENLFSRAPGRLDPPDELWIVQINPQREESIPTDLEAIADRRNELGGNLSVNQELEFIRQLNEWHATGALEDVYQPIEVKTINLDESVPSPDRRFDYATKLDRSPRFLELLWDHGRAQAERFLATERDRRHVRETVEATWTTDRRATIDEWVRPSYEAHFPTSLVNLRNYLRDDPSEGPGTFDLEDVLEFRALLQQAVPDLAVEVEEMVAQPNAVATRWKGTGTHTGTFLGIEPTEDTVTISGMRIDHLRDGRLAESWLLLEQWSLLRQLNVAETATPVSTTSRMAATPVVTELSAPAENEELTRSLVTDVWNNGRREYLDAVVGDNEVMYLDGQNDLVGPEAYWEFVSNYREAFPDLKLTIEDTVSEGDKIVVRKRLQGTHEGQVFGVDATGNRVDVTRMVIHHIDDGRIVETGMVEDTMGLLQQLEARPEVIEV</sequence>
<organism evidence="3 4">
    <name type="scientific">Halorientalis pallida</name>
    <dbReference type="NCBI Taxonomy" id="2479928"/>
    <lineage>
        <taxon>Archaea</taxon>
        <taxon>Methanobacteriati</taxon>
        <taxon>Methanobacteriota</taxon>
        <taxon>Stenosarchaea group</taxon>
        <taxon>Halobacteria</taxon>
        <taxon>Halobacteriales</taxon>
        <taxon>Haloarculaceae</taxon>
        <taxon>Halorientalis</taxon>
    </lineage>
</organism>
<dbReference type="PANTHER" id="PTHR38436:SF1">
    <property type="entry name" value="ESTER CYCLASE"/>
    <property type="match status" value="1"/>
</dbReference>
<keyword evidence="4" id="KW-1185">Reference proteome</keyword>
<dbReference type="SUPFAM" id="SSF52151">
    <property type="entry name" value="FabD/lysophospholipase-like"/>
    <property type="match status" value="1"/>
</dbReference>
<evidence type="ECO:0000256" key="1">
    <source>
        <dbReference type="ARBA" id="ARBA00023098"/>
    </source>
</evidence>
<dbReference type="PROSITE" id="PS51635">
    <property type="entry name" value="PNPLA"/>
    <property type="match status" value="1"/>
</dbReference>
<dbReference type="Proteomes" id="UP000289691">
    <property type="component" value="Unassembled WGS sequence"/>
</dbReference>
<dbReference type="AlphaFoldDB" id="A0A498KT17"/>
<dbReference type="SUPFAM" id="SSF54427">
    <property type="entry name" value="NTF2-like"/>
    <property type="match status" value="2"/>
</dbReference>
<protein>
    <recommendedName>
        <fullName evidence="2">PNPLA domain-containing protein</fullName>
    </recommendedName>
</protein>
<name>A0A498KT17_9EURY</name>
<gene>
    <name evidence="3" type="ORF">EAF64_17935</name>
</gene>
<comment type="caution">
    <text evidence="3">The sequence shown here is derived from an EMBL/GenBank/DDBJ whole genome shotgun (WGS) entry which is preliminary data.</text>
</comment>
<dbReference type="InterPro" id="IPR032710">
    <property type="entry name" value="NTF2-like_dom_sf"/>
</dbReference>
<evidence type="ECO:0000259" key="2">
    <source>
        <dbReference type="PROSITE" id="PS51635"/>
    </source>
</evidence>
<proteinExistence type="predicted"/>
<dbReference type="InterPro" id="IPR002641">
    <property type="entry name" value="PNPLA_dom"/>
</dbReference>
<dbReference type="GO" id="GO:0006629">
    <property type="term" value="P:lipid metabolic process"/>
    <property type="evidence" value="ECO:0007669"/>
    <property type="project" value="UniProtKB-KW"/>
</dbReference>
<dbReference type="Pfam" id="PF07366">
    <property type="entry name" value="SnoaL"/>
    <property type="match status" value="2"/>
</dbReference>
<dbReference type="PANTHER" id="PTHR38436">
    <property type="entry name" value="POLYKETIDE CYCLASE SNOAL-LIKE DOMAIN"/>
    <property type="match status" value="1"/>
</dbReference>
<dbReference type="RefSeq" id="WP_129070352.1">
    <property type="nucleotide sequence ID" value="NZ_RDFA01000007.1"/>
</dbReference>
<evidence type="ECO:0000313" key="3">
    <source>
        <dbReference type="EMBL" id="RXK47019.1"/>
    </source>
</evidence>